<protein>
    <recommendedName>
        <fullName evidence="3">PDZ domain-containing protein</fullName>
    </recommendedName>
</protein>
<dbReference type="GO" id="GO:0043005">
    <property type="term" value="C:neuron projection"/>
    <property type="evidence" value="ECO:0007669"/>
    <property type="project" value="TreeGrafter"/>
</dbReference>
<dbReference type="Gene3D" id="2.30.42.10">
    <property type="match status" value="1"/>
</dbReference>
<dbReference type="SMART" id="SM00228">
    <property type="entry name" value="PDZ"/>
    <property type="match status" value="1"/>
</dbReference>
<dbReference type="CDD" id="cd06795">
    <property type="entry name" value="PDZ3_Dlg1-2-4-like"/>
    <property type="match status" value="1"/>
</dbReference>
<dbReference type="GO" id="GO:0031594">
    <property type="term" value="C:neuromuscular junction"/>
    <property type="evidence" value="ECO:0007669"/>
    <property type="project" value="TreeGrafter"/>
</dbReference>
<evidence type="ECO:0000259" key="3">
    <source>
        <dbReference type="PROSITE" id="PS50106"/>
    </source>
</evidence>
<name>A0A6H5GL29_9HEMI</name>
<dbReference type="AlphaFoldDB" id="A0A6H5GL29"/>
<dbReference type="GO" id="GO:0097120">
    <property type="term" value="P:receptor localization to synapse"/>
    <property type="evidence" value="ECO:0007669"/>
    <property type="project" value="TreeGrafter"/>
</dbReference>
<sequence length="217" mass="23755">MIAKSIPAGSLSLCCSRHVAFCVRFRHLLNISNRDVRPEMHFLCLIDYSCSVSRSSFERIKCRLKLLSSRPNLRETLDTMVPSDTDPINILCSPLNCYTYFSKTCCRSSLKASTSRYELAPQPIEVKKSATTWDEKPVYIDLLAPGEPRTIVLNKGGSGLGFNIVGGEDGEGIFVSFILAGGPADLAGDLKRGDQVLSVNGINLRTATHEEAAQALK</sequence>
<dbReference type="GO" id="GO:0045197">
    <property type="term" value="P:establishment or maintenance of epithelial cell apical/basal polarity"/>
    <property type="evidence" value="ECO:0007669"/>
    <property type="project" value="TreeGrafter"/>
</dbReference>
<dbReference type="PANTHER" id="PTHR23119">
    <property type="entry name" value="DISCS LARGE"/>
    <property type="match status" value="1"/>
</dbReference>
<evidence type="ECO:0000256" key="1">
    <source>
        <dbReference type="ARBA" id="ARBA00004370"/>
    </source>
</evidence>
<comment type="subcellular location">
    <subcellularLocation>
        <location evidence="1">Membrane</location>
    </subcellularLocation>
</comment>
<dbReference type="EMBL" id="CADCXU010015143">
    <property type="protein sequence ID" value="CAB0004727.1"/>
    <property type="molecule type" value="Genomic_DNA"/>
</dbReference>
<dbReference type="SUPFAM" id="SSF50156">
    <property type="entry name" value="PDZ domain-like"/>
    <property type="match status" value="1"/>
</dbReference>
<dbReference type="Proteomes" id="UP000479000">
    <property type="component" value="Unassembled WGS sequence"/>
</dbReference>
<dbReference type="InterPro" id="IPR036034">
    <property type="entry name" value="PDZ_sf"/>
</dbReference>
<reference evidence="4 5" key="1">
    <citation type="submission" date="2020-02" db="EMBL/GenBank/DDBJ databases">
        <authorList>
            <person name="Ferguson B K."/>
        </authorList>
    </citation>
    <scope>NUCLEOTIDE SEQUENCE [LARGE SCALE GENOMIC DNA]</scope>
</reference>
<accession>A0A6H5GL29</accession>
<evidence type="ECO:0000256" key="2">
    <source>
        <dbReference type="ARBA" id="ARBA00023136"/>
    </source>
</evidence>
<dbReference type="InterPro" id="IPR001478">
    <property type="entry name" value="PDZ"/>
</dbReference>
<dbReference type="GO" id="GO:0016323">
    <property type="term" value="C:basolateral plasma membrane"/>
    <property type="evidence" value="ECO:0007669"/>
    <property type="project" value="TreeGrafter"/>
</dbReference>
<dbReference type="PANTHER" id="PTHR23119:SF51">
    <property type="entry name" value="DISKS LARGE 1 TUMOR SUPPRESSOR PROTEIN"/>
    <property type="match status" value="1"/>
</dbReference>
<gene>
    <name evidence="4" type="ORF">NTEN_LOCUS10204</name>
</gene>
<organism evidence="4 5">
    <name type="scientific">Nesidiocoris tenuis</name>
    <dbReference type="NCBI Taxonomy" id="355587"/>
    <lineage>
        <taxon>Eukaryota</taxon>
        <taxon>Metazoa</taxon>
        <taxon>Ecdysozoa</taxon>
        <taxon>Arthropoda</taxon>
        <taxon>Hexapoda</taxon>
        <taxon>Insecta</taxon>
        <taxon>Pterygota</taxon>
        <taxon>Neoptera</taxon>
        <taxon>Paraneoptera</taxon>
        <taxon>Hemiptera</taxon>
        <taxon>Heteroptera</taxon>
        <taxon>Panheteroptera</taxon>
        <taxon>Cimicomorpha</taxon>
        <taxon>Miridae</taxon>
        <taxon>Dicyphina</taxon>
        <taxon>Nesidiocoris</taxon>
    </lineage>
</organism>
<dbReference type="GO" id="GO:0098609">
    <property type="term" value="P:cell-cell adhesion"/>
    <property type="evidence" value="ECO:0007669"/>
    <property type="project" value="TreeGrafter"/>
</dbReference>
<dbReference type="OrthoDB" id="78824at2759"/>
<dbReference type="GO" id="GO:0007268">
    <property type="term" value="P:chemical synaptic transmission"/>
    <property type="evidence" value="ECO:0007669"/>
    <property type="project" value="TreeGrafter"/>
</dbReference>
<feature type="non-terminal residue" evidence="4">
    <location>
        <position position="217"/>
    </location>
</feature>
<feature type="domain" description="PDZ" evidence="3">
    <location>
        <begin position="150"/>
        <end position="217"/>
    </location>
</feature>
<evidence type="ECO:0000313" key="4">
    <source>
        <dbReference type="EMBL" id="CAB0004727.1"/>
    </source>
</evidence>
<proteinExistence type="predicted"/>
<evidence type="ECO:0000313" key="5">
    <source>
        <dbReference type="Proteomes" id="UP000479000"/>
    </source>
</evidence>
<dbReference type="InterPro" id="IPR050614">
    <property type="entry name" value="Synaptic_Scaffolding_LAP-MAGUK"/>
</dbReference>
<keyword evidence="2" id="KW-0472">Membrane</keyword>
<dbReference type="GO" id="GO:0098839">
    <property type="term" value="C:postsynaptic density membrane"/>
    <property type="evidence" value="ECO:0007669"/>
    <property type="project" value="TreeGrafter"/>
</dbReference>
<dbReference type="GO" id="GO:0019901">
    <property type="term" value="F:protein kinase binding"/>
    <property type="evidence" value="ECO:0007669"/>
    <property type="project" value="TreeGrafter"/>
</dbReference>
<dbReference type="PROSITE" id="PS50106">
    <property type="entry name" value="PDZ"/>
    <property type="match status" value="1"/>
</dbReference>
<dbReference type="GO" id="GO:0043113">
    <property type="term" value="P:receptor clustering"/>
    <property type="evidence" value="ECO:0007669"/>
    <property type="project" value="TreeGrafter"/>
</dbReference>
<keyword evidence="5" id="KW-1185">Reference proteome</keyword>
<dbReference type="Pfam" id="PF00595">
    <property type="entry name" value="PDZ"/>
    <property type="match status" value="1"/>
</dbReference>
<dbReference type="GO" id="GO:0099072">
    <property type="term" value="P:regulation of postsynaptic membrane neurotransmitter receptor levels"/>
    <property type="evidence" value="ECO:0007669"/>
    <property type="project" value="TreeGrafter"/>
</dbReference>